<evidence type="ECO:0000313" key="1">
    <source>
        <dbReference type="EMBL" id="GGW29575.1"/>
    </source>
</evidence>
<reference evidence="1" key="1">
    <citation type="journal article" date="2014" name="Int. J. Syst. Evol. Microbiol.">
        <title>Complete genome sequence of Corynebacterium casei LMG S-19264T (=DSM 44701T), isolated from a smear-ripened cheese.</title>
        <authorList>
            <consortium name="US DOE Joint Genome Institute (JGI-PGF)"/>
            <person name="Walter F."/>
            <person name="Albersmeier A."/>
            <person name="Kalinowski J."/>
            <person name="Ruckert C."/>
        </authorList>
    </citation>
    <scope>NUCLEOTIDE SEQUENCE</scope>
    <source>
        <strain evidence="1">JCM 4490</strain>
    </source>
</reference>
<dbReference type="AlphaFoldDB" id="A0A918MIK5"/>
<dbReference type="Proteomes" id="UP000620224">
    <property type="component" value="Unassembled WGS sequence"/>
</dbReference>
<keyword evidence="2" id="KW-1185">Reference proteome</keyword>
<organism evidence="1 2">
    <name type="scientific">Streptomyces lucensis JCM 4490</name>
    <dbReference type="NCBI Taxonomy" id="1306176"/>
    <lineage>
        <taxon>Bacteria</taxon>
        <taxon>Bacillati</taxon>
        <taxon>Actinomycetota</taxon>
        <taxon>Actinomycetes</taxon>
        <taxon>Kitasatosporales</taxon>
        <taxon>Streptomycetaceae</taxon>
        <taxon>Streptomyces</taxon>
    </lineage>
</organism>
<accession>A0A918MIK5</accession>
<dbReference type="EMBL" id="BMUE01000001">
    <property type="protein sequence ID" value="GGW29575.1"/>
    <property type="molecule type" value="Genomic_DNA"/>
</dbReference>
<comment type="caution">
    <text evidence="1">The sequence shown here is derived from an EMBL/GenBank/DDBJ whole genome shotgun (WGS) entry which is preliminary data.</text>
</comment>
<reference evidence="1" key="2">
    <citation type="submission" date="2020-09" db="EMBL/GenBank/DDBJ databases">
        <authorList>
            <person name="Sun Q."/>
            <person name="Ohkuma M."/>
        </authorList>
    </citation>
    <scope>NUCLEOTIDE SEQUENCE</scope>
    <source>
        <strain evidence="1">JCM 4490</strain>
    </source>
</reference>
<gene>
    <name evidence="1" type="ORF">GCM10010503_01300</name>
</gene>
<protein>
    <submittedName>
        <fullName evidence="1">Uncharacterized protein</fullName>
    </submittedName>
</protein>
<name>A0A918MIK5_9ACTN</name>
<proteinExistence type="predicted"/>
<sequence>MPLQSMRGSPARMWLPPVCKAFMVVVPSQGVTPKDTGCQMPWLVRKVGRCDTPWSDEVVTVG</sequence>
<evidence type="ECO:0000313" key="2">
    <source>
        <dbReference type="Proteomes" id="UP000620224"/>
    </source>
</evidence>